<dbReference type="InterPro" id="IPR002293">
    <property type="entry name" value="AA/rel_permease1"/>
</dbReference>
<feature type="transmembrane region" description="Helical" evidence="6">
    <location>
        <begin position="64"/>
        <end position="88"/>
    </location>
</feature>
<dbReference type="STRING" id="2070753.A0A3A2ZWA1"/>
<feature type="transmembrane region" description="Helical" evidence="6">
    <location>
        <begin position="263"/>
        <end position="284"/>
    </location>
</feature>
<keyword evidence="4 6" id="KW-1133">Transmembrane helix</keyword>
<evidence type="ECO:0000256" key="4">
    <source>
        <dbReference type="ARBA" id="ARBA00022989"/>
    </source>
</evidence>
<dbReference type="OrthoDB" id="4476201at2759"/>
<name>A0A3A2ZWA1_9EURO</name>
<dbReference type="GO" id="GO:0016020">
    <property type="term" value="C:membrane"/>
    <property type="evidence" value="ECO:0007669"/>
    <property type="project" value="UniProtKB-SubCell"/>
</dbReference>
<proteinExistence type="predicted"/>
<evidence type="ECO:0000256" key="5">
    <source>
        <dbReference type="ARBA" id="ARBA00023136"/>
    </source>
</evidence>
<accession>A0A3A2ZWA1</accession>
<evidence type="ECO:0000313" key="7">
    <source>
        <dbReference type="EMBL" id="RJE26613.1"/>
    </source>
</evidence>
<sequence>MEEDNLHLNNGDAVLESLGLEPQMKKNVGAFDILCVGFNISNSWVGLAATMVVGMEQGGSVTVLYGMIVTLVALGCSACTMAELASVYPTAGGPYHWTSILGPRRGRYVLSYACAAFNIFGWLSICSSVTIQPGQFIEAMRISYNPELEPDAWQFFLFYQATNLLIVLYNIFAQRRTSWIHDVGFAFSLTSFMVIFVTCLSRTPSYRTSKFVWTNFVNNSGWSSDAVVFLTGMANPNFIFAGIDGAVHLAEEVTDAAKTVPRALFSTIGIGFVTAFVFAIAMLYSTVDFETVIEDATG</sequence>
<dbReference type="PANTHER" id="PTHR45649">
    <property type="entry name" value="AMINO-ACID PERMEASE BAT1"/>
    <property type="match status" value="1"/>
</dbReference>
<dbReference type="AlphaFoldDB" id="A0A3A2ZWA1"/>
<dbReference type="GO" id="GO:0022857">
    <property type="term" value="F:transmembrane transporter activity"/>
    <property type="evidence" value="ECO:0007669"/>
    <property type="project" value="InterPro"/>
</dbReference>
<evidence type="ECO:0000256" key="1">
    <source>
        <dbReference type="ARBA" id="ARBA00004141"/>
    </source>
</evidence>
<comment type="subcellular location">
    <subcellularLocation>
        <location evidence="1">Membrane</location>
        <topology evidence="1">Multi-pass membrane protein</topology>
    </subcellularLocation>
</comment>
<dbReference type="Pfam" id="PF13520">
    <property type="entry name" value="AA_permease_2"/>
    <property type="match status" value="1"/>
</dbReference>
<dbReference type="Gene3D" id="1.20.1740.10">
    <property type="entry name" value="Amino acid/polyamine transporter I"/>
    <property type="match status" value="1"/>
</dbReference>
<dbReference type="EMBL" id="MVGC01000018">
    <property type="protein sequence ID" value="RJE26613.1"/>
    <property type="molecule type" value="Genomic_DNA"/>
</dbReference>
<keyword evidence="2" id="KW-0813">Transport</keyword>
<dbReference type="Proteomes" id="UP000266188">
    <property type="component" value="Unassembled WGS sequence"/>
</dbReference>
<evidence type="ECO:0000256" key="2">
    <source>
        <dbReference type="ARBA" id="ARBA00022448"/>
    </source>
</evidence>
<keyword evidence="3 6" id="KW-0812">Transmembrane</keyword>
<evidence type="ECO:0000313" key="8">
    <source>
        <dbReference type="Proteomes" id="UP000266188"/>
    </source>
</evidence>
<evidence type="ECO:0000256" key="3">
    <source>
        <dbReference type="ARBA" id="ARBA00022692"/>
    </source>
</evidence>
<protein>
    <submittedName>
        <fullName evidence="7">Amino acid permease</fullName>
    </submittedName>
</protein>
<keyword evidence="5 6" id="KW-0472">Membrane</keyword>
<gene>
    <name evidence="7" type="ORF">PHISCL_01027</name>
</gene>
<feature type="transmembrane region" description="Helical" evidence="6">
    <location>
        <begin position="178"/>
        <end position="200"/>
    </location>
</feature>
<feature type="transmembrane region" description="Helical" evidence="6">
    <location>
        <begin position="152"/>
        <end position="172"/>
    </location>
</feature>
<reference evidence="8" key="1">
    <citation type="submission" date="2017-02" db="EMBL/GenBank/DDBJ databases">
        <authorList>
            <person name="Tafer H."/>
            <person name="Lopandic K."/>
        </authorList>
    </citation>
    <scope>NUCLEOTIDE SEQUENCE [LARGE SCALE GENOMIC DNA]</scope>
    <source>
        <strain evidence="8">CBS 366.77</strain>
    </source>
</reference>
<feature type="transmembrane region" description="Helical" evidence="6">
    <location>
        <begin position="108"/>
        <end position="131"/>
    </location>
</feature>
<dbReference type="PANTHER" id="PTHR45649:SF19">
    <property type="entry name" value="TRANSPORTER, PUTATIVE (EUROFUNG)-RELATED"/>
    <property type="match status" value="1"/>
</dbReference>
<keyword evidence="8" id="KW-1185">Reference proteome</keyword>
<organism evidence="7 8">
    <name type="scientific">Aspergillus sclerotialis</name>
    <dbReference type="NCBI Taxonomy" id="2070753"/>
    <lineage>
        <taxon>Eukaryota</taxon>
        <taxon>Fungi</taxon>
        <taxon>Dikarya</taxon>
        <taxon>Ascomycota</taxon>
        <taxon>Pezizomycotina</taxon>
        <taxon>Eurotiomycetes</taxon>
        <taxon>Eurotiomycetidae</taxon>
        <taxon>Eurotiales</taxon>
        <taxon>Aspergillaceae</taxon>
        <taxon>Aspergillus</taxon>
        <taxon>Aspergillus subgen. Polypaecilum</taxon>
    </lineage>
</organism>
<comment type="caution">
    <text evidence="7">The sequence shown here is derived from an EMBL/GenBank/DDBJ whole genome shotgun (WGS) entry which is preliminary data.</text>
</comment>
<feature type="transmembrane region" description="Helical" evidence="6">
    <location>
        <begin position="28"/>
        <end position="52"/>
    </location>
</feature>
<evidence type="ECO:0000256" key="6">
    <source>
        <dbReference type="SAM" id="Phobius"/>
    </source>
</evidence>